<dbReference type="PANTHER" id="PTHR24260">
    <property type="match status" value="1"/>
</dbReference>
<dbReference type="CDD" id="cd00190">
    <property type="entry name" value="Tryp_SPc"/>
    <property type="match status" value="1"/>
</dbReference>
<dbReference type="PRINTS" id="PR00722">
    <property type="entry name" value="CHYMOTRYPSIN"/>
</dbReference>
<evidence type="ECO:0000256" key="2">
    <source>
        <dbReference type="RuleBase" id="RU363034"/>
    </source>
</evidence>
<evidence type="ECO:0000256" key="1">
    <source>
        <dbReference type="ARBA" id="ARBA00023157"/>
    </source>
</evidence>
<reference evidence="4" key="1">
    <citation type="submission" date="2007-04" db="EMBL/GenBank/DDBJ databases">
        <title>Annotation of Pediculus humanus corporis strain USDA.</title>
        <authorList>
            <person name="Kirkness E."/>
            <person name="Hannick L."/>
            <person name="Hass B."/>
            <person name="Bruggner R."/>
            <person name="Lawson D."/>
            <person name="Bidwell S."/>
            <person name="Joardar V."/>
            <person name="Caler E."/>
            <person name="Walenz B."/>
            <person name="Inman J."/>
            <person name="Schobel S."/>
            <person name="Galinsky K."/>
            <person name="Amedeo P."/>
            <person name="Strausberg R."/>
        </authorList>
    </citation>
    <scope>NUCLEOTIDE SEQUENCE</scope>
    <source>
        <strain evidence="4">USDA</strain>
    </source>
</reference>
<dbReference type="SUPFAM" id="SSF50494">
    <property type="entry name" value="Trypsin-like serine proteases"/>
    <property type="match status" value="1"/>
</dbReference>
<dbReference type="Proteomes" id="UP000009046">
    <property type="component" value="Unassembled WGS sequence"/>
</dbReference>
<dbReference type="InterPro" id="IPR043504">
    <property type="entry name" value="Peptidase_S1_PA_chymotrypsin"/>
</dbReference>
<keyword evidence="6" id="KW-1185">Reference proteome</keyword>
<keyword evidence="1" id="KW-1015">Disulfide bond</keyword>
<gene>
    <name evidence="5" type="primary">8239697</name>
    <name evidence="4" type="ORF">Phum_PHUM610330</name>
</gene>
<dbReference type="eggNOG" id="KOG3627">
    <property type="taxonomic scope" value="Eukaryota"/>
</dbReference>
<sequence length="243" mass="26940">MKLNDKPQYETLPLILGGTVAPEGSFPFAVSIREKDTDKFFCGGSLIAKQFVVTAAHCLDEAHEMMIGVGSVKLSEQKLYKAERIFPYPDYQPPEILHDIALIKLKKPVELSPTVQLIDFPYTKYADEKNVTALGWGQTSTTDPTVPSLLYLEKHTINKTECERRLSRHKTKIAPGQICLGSTVNSGMCYGDSGSAMLLEEDGKNYLVGIVSQGIPCAVGYPDIFSRVSYYTDWMNDVMAKNS</sequence>
<feature type="domain" description="Peptidase S1" evidence="3">
    <location>
        <begin position="15"/>
        <end position="240"/>
    </location>
</feature>
<dbReference type="InterPro" id="IPR033116">
    <property type="entry name" value="TRYPSIN_SER"/>
</dbReference>
<keyword evidence="2" id="KW-0720">Serine protease</keyword>
<dbReference type="Pfam" id="PF00089">
    <property type="entry name" value="Trypsin"/>
    <property type="match status" value="1"/>
</dbReference>
<reference evidence="4" key="2">
    <citation type="submission" date="2007-04" db="EMBL/GenBank/DDBJ databases">
        <title>The genome of the human body louse.</title>
        <authorList>
            <consortium name="The Human Body Louse Genome Consortium"/>
            <person name="Kirkness E."/>
            <person name="Walenz B."/>
            <person name="Hass B."/>
            <person name="Bruggner R."/>
            <person name="Strausberg R."/>
        </authorList>
    </citation>
    <scope>NUCLEOTIDE SEQUENCE</scope>
    <source>
        <strain evidence="4">USDA</strain>
    </source>
</reference>
<dbReference type="PROSITE" id="PS00135">
    <property type="entry name" value="TRYPSIN_SER"/>
    <property type="match status" value="1"/>
</dbReference>
<evidence type="ECO:0000313" key="6">
    <source>
        <dbReference type="Proteomes" id="UP000009046"/>
    </source>
</evidence>
<dbReference type="EC" id="3.4.21.1" evidence="4"/>
<dbReference type="InterPro" id="IPR001254">
    <property type="entry name" value="Trypsin_dom"/>
</dbReference>
<dbReference type="Gene3D" id="2.40.10.10">
    <property type="entry name" value="Trypsin-like serine proteases"/>
    <property type="match status" value="1"/>
</dbReference>
<dbReference type="PANTHER" id="PTHR24260:SF138">
    <property type="entry name" value="IP10340P-RELATED"/>
    <property type="match status" value="1"/>
</dbReference>
<proteinExistence type="predicted"/>
<dbReference type="EMBL" id="AAZO01007454">
    <property type="status" value="NOT_ANNOTATED_CDS"/>
    <property type="molecule type" value="Genomic_DNA"/>
</dbReference>
<protein>
    <submittedName>
        <fullName evidence="4 5">Chymotrypsin, putative</fullName>
        <ecNumber evidence="4">3.4.21.1</ecNumber>
    </submittedName>
</protein>
<dbReference type="InterPro" id="IPR018114">
    <property type="entry name" value="TRYPSIN_HIS"/>
</dbReference>
<name>E0W3U6_PEDHC</name>
<keyword evidence="2 4" id="KW-0378">Hydrolase</keyword>
<dbReference type="EnsemblMetazoa" id="PHUM610330-RA">
    <property type="protein sequence ID" value="PHUM610330-PA"/>
    <property type="gene ID" value="PHUM610330"/>
</dbReference>
<dbReference type="InterPro" id="IPR001314">
    <property type="entry name" value="Peptidase_S1A"/>
</dbReference>
<dbReference type="STRING" id="121224.E0W3U6"/>
<organism>
    <name type="scientific">Pediculus humanus subsp. corporis</name>
    <name type="common">Body louse</name>
    <dbReference type="NCBI Taxonomy" id="121224"/>
    <lineage>
        <taxon>Eukaryota</taxon>
        <taxon>Metazoa</taxon>
        <taxon>Ecdysozoa</taxon>
        <taxon>Arthropoda</taxon>
        <taxon>Hexapoda</taxon>
        <taxon>Insecta</taxon>
        <taxon>Pterygota</taxon>
        <taxon>Neoptera</taxon>
        <taxon>Paraneoptera</taxon>
        <taxon>Psocodea</taxon>
        <taxon>Troctomorpha</taxon>
        <taxon>Phthiraptera</taxon>
        <taxon>Anoplura</taxon>
        <taxon>Pediculidae</taxon>
        <taxon>Pediculus</taxon>
    </lineage>
</organism>
<dbReference type="VEuPathDB" id="VectorBase:PHUM610330"/>
<dbReference type="InterPro" id="IPR051333">
    <property type="entry name" value="CLIP_Serine_Protease"/>
</dbReference>
<evidence type="ECO:0000313" key="5">
    <source>
        <dbReference type="EnsemblMetazoa" id="PHUM610330-PA"/>
    </source>
</evidence>
<dbReference type="FunFam" id="2.40.10.10:FF:000004">
    <property type="entry name" value="Tryptase gamma 1"/>
    <property type="match status" value="1"/>
</dbReference>
<reference evidence="5" key="3">
    <citation type="submission" date="2021-02" db="UniProtKB">
        <authorList>
            <consortium name="EnsemblMetazoa"/>
        </authorList>
    </citation>
    <scope>IDENTIFICATION</scope>
    <source>
        <strain evidence="5">USDA</strain>
    </source>
</reference>
<keyword evidence="2" id="KW-0645">Protease</keyword>
<dbReference type="GeneID" id="8239697"/>
<dbReference type="AlphaFoldDB" id="E0W3U6"/>
<dbReference type="PROSITE" id="PS00134">
    <property type="entry name" value="TRYPSIN_HIS"/>
    <property type="match status" value="1"/>
</dbReference>
<dbReference type="RefSeq" id="XP_002433040.1">
    <property type="nucleotide sequence ID" value="XM_002432995.1"/>
</dbReference>
<evidence type="ECO:0000313" key="4">
    <source>
        <dbReference type="EMBL" id="EEB20302.1"/>
    </source>
</evidence>
<dbReference type="PROSITE" id="PS50240">
    <property type="entry name" value="TRYPSIN_DOM"/>
    <property type="match status" value="1"/>
</dbReference>
<evidence type="ECO:0000259" key="3">
    <source>
        <dbReference type="PROSITE" id="PS50240"/>
    </source>
</evidence>
<accession>E0W3U6</accession>
<dbReference type="HOGENOM" id="CLU_006842_7_4_1"/>
<dbReference type="GO" id="GO:0006508">
    <property type="term" value="P:proteolysis"/>
    <property type="evidence" value="ECO:0007669"/>
    <property type="project" value="UniProtKB-KW"/>
</dbReference>
<dbReference type="GO" id="GO:0004252">
    <property type="term" value="F:serine-type endopeptidase activity"/>
    <property type="evidence" value="ECO:0007669"/>
    <property type="project" value="UniProtKB-EC"/>
</dbReference>
<dbReference type="InterPro" id="IPR009003">
    <property type="entry name" value="Peptidase_S1_PA"/>
</dbReference>
<dbReference type="InParanoid" id="E0W3U6"/>
<dbReference type="SMART" id="SM00020">
    <property type="entry name" value="Tryp_SPc"/>
    <property type="match status" value="1"/>
</dbReference>
<dbReference type="KEGG" id="phu:Phum_PHUM610330"/>
<dbReference type="EMBL" id="DS235883">
    <property type="protein sequence ID" value="EEB20302.1"/>
    <property type="molecule type" value="Genomic_DNA"/>
</dbReference>
<dbReference type="OrthoDB" id="60866at2759"/>
<dbReference type="CTD" id="8239697"/>